<gene>
    <name evidence="1" type="ORF">MCOR_38977</name>
</gene>
<evidence type="ECO:0000313" key="1">
    <source>
        <dbReference type="EMBL" id="CAC5405266.1"/>
    </source>
</evidence>
<keyword evidence="2" id="KW-1185">Reference proteome</keyword>
<name>A0A6J8DBB9_MYTCO</name>
<proteinExistence type="predicted"/>
<dbReference type="AlphaFoldDB" id="A0A6J8DBB9"/>
<dbReference type="OrthoDB" id="6612379at2759"/>
<sequence length="233" mass="27345">MNKTFDEVYIKVLDEFGSFDTCEFEEMQAVYHRSCNKSYTSKHNCSTFESEEASCLTFNDDRQLSDCCPSVSGVCTRSKMQSFDWSSCIFCCNKTFKKDRKLRKFESDERIKNVLSVAESNDDAFKVEIVSHPSFKLQALYHSDRTVNCCPKYFYQLHTLHGCKNYVPLIYALLPAKDEQCYEVMWKIICDLCRQKRLSFEAEVMHIDFEQAMLNTIMDAFPQWRRLLSFSFG</sequence>
<evidence type="ECO:0008006" key="3">
    <source>
        <dbReference type="Google" id="ProtNLM"/>
    </source>
</evidence>
<dbReference type="Proteomes" id="UP000507470">
    <property type="component" value="Unassembled WGS sequence"/>
</dbReference>
<protein>
    <recommendedName>
        <fullName evidence="3">MULE transposase domain-containing protein</fullName>
    </recommendedName>
</protein>
<reference evidence="1 2" key="1">
    <citation type="submission" date="2020-06" db="EMBL/GenBank/DDBJ databases">
        <authorList>
            <person name="Li R."/>
            <person name="Bekaert M."/>
        </authorList>
    </citation>
    <scope>NUCLEOTIDE SEQUENCE [LARGE SCALE GENOMIC DNA]</scope>
    <source>
        <strain evidence="2">wild</strain>
    </source>
</reference>
<evidence type="ECO:0000313" key="2">
    <source>
        <dbReference type="Proteomes" id="UP000507470"/>
    </source>
</evidence>
<organism evidence="1 2">
    <name type="scientific">Mytilus coruscus</name>
    <name type="common">Sea mussel</name>
    <dbReference type="NCBI Taxonomy" id="42192"/>
    <lineage>
        <taxon>Eukaryota</taxon>
        <taxon>Metazoa</taxon>
        <taxon>Spiralia</taxon>
        <taxon>Lophotrochozoa</taxon>
        <taxon>Mollusca</taxon>
        <taxon>Bivalvia</taxon>
        <taxon>Autobranchia</taxon>
        <taxon>Pteriomorphia</taxon>
        <taxon>Mytilida</taxon>
        <taxon>Mytiloidea</taxon>
        <taxon>Mytilidae</taxon>
        <taxon>Mytilinae</taxon>
        <taxon>Mytilus</taxon>
    </lineage>
</organism>
<dbReference type="EMBL" id="CACVKT020007119">
    <property type="protein sequence ID" value="CAC5405266.1"/>
    <property type="molecule type" value="Genomic_DNA"/>
</dbReference>
<accession>A0A6J8DBB9</accession>